<keyword evidence="7" id="KW-0325">Glycoprotein</keyword>
<evidence type="ECO:0000256" key="7">
    <source>
        <dbReference type="ARBA" id="ARBA00023180"/>
    </source>
</evidence>
<feature type="compositionally biased region" description="Low complexity" evidence="9">
    <location>
        <begin position="124"/>
        <end position="152"/>
    </location>
</feature>
<evidence type="ECO:0000256" key="1">
    <source>
        <dbReference type="ARBA" id="ARBA00004609"/>
    </source>
</evidence>
<keyword evidence="4" id="KW-0472">Membrane</keyword>
<keyword evidence="13" id="KW-1185">Reference proteome</keyword>
<dbReference type="InterPro" id="IPR043325">
    <property type="entry name" value="LTSS"/>
</dbReference>
<evidence type="ECO:0000256" key="4">
    <source>
        <dbReference type="ARBA" id="ARBA00022622"/>
    </source>
</evidence>
<dbReference type="AlphaFoldDB" id="A0AAV0YJB7"/>
<dbReference type="SMART" id="SM00499">
    <property type="entry name" value="AAI"/>
    <property type="match status" value="1"/>
</dbReference>
<dbReference type="GO" id="GO:0005886">
    <property type="term" value="C:plasma membrane"/>
    <property type="evidence" value="ECO:0007669"/>
    <property type="project" value="UniProtKB-SubCell"/>
</dbReference>
<dbReference type="GO" id="GO:0098552">
    <property type="term" value="C:side of membrane"/>
    <property type="evidence" value="ECO:0007669"/>
    <property type="project" value="UniProtKB-KW"/>
</dbReference>
<evidence type="ECO:0000256" key="5">
    <source>
        <dbReference type="ARBA" id="ARBA00022729"/>
    </source>
</evidence>
<comment type="caution">
    <text evidence="12">The sequence shown here is derived from an EMBL/GenBank/DDBJ whole genome shotgun (WGS) entry which is preliminary data.</text>
</comment>
<dbReference type="Gene3D" id="1.10.110.10">
    <property type="entry name" value="Plant lipid-transfer and hydrophobic proteins"/>
    <property type="match status" value="1"/>
</dbReference>
<proteinExistence type="inferred from homology"/>
<dbReference type="EMBL" id="CATIWC010001999">
    <property type="protein sequence ID" value="CAI8584607.1"/>
    <property type="molecule type" value="Genomic_DNA"/>
</dbReference>
<evidence type="ECO:0000313" key="13">
    <source>
        <dbReference type="Proteomes" id="UP001157006"/>
    </source>
</evidence>
<feature type="chain" id="PRO_5043471659" description="Bifunctional inhibitor/plant lipid transfer protein/seed storage helical domain-containing protein" evidence="10">
    <location>
        <begin position="27"/>
        <end position="217"/>
    </location>
</feature>
<dbReference type="SUPFAM" id="SSF47699">
    <property type="entry name" value="Bifunctional inhibitor/lipid-transfer protein/seed storage 2S albumin"/>
    <property type="match status" value="1"/>
</dbReference>
<feature type="signal peptide" evidence="10">
    <location>
        <begin position="1"/>
        <end position="26"/>
    </location>
</feature>
<comment type="similarity">
    <text evidence="2">Belongs to the plant LTP family.</text>
</comment>
<evidence type="ECO:0000259" key="11">
    <source>
        <dbReference type="SMART" id="SM00499"/>
    </source>
</evidence>
<evidence type="ECO:0000256" key="8">
    <source>
        <dbReference type="ARBA" id="ARBA00023288"/>
    </source>
</evidence>
<feature type="compositionally biased region" description="Pro residues" evidence="9">
    <location>
        <begin position="153"/>
        <end position="162"/>
    </location>
</feature>
<accession>A0AAV0YJB7</accession>
<organism evidence="12 13">
    <name type="scientific">Vicia faba</name>
    <name type="common">Broad bean</name>
    <name type="synonym">Faba vulgaris</name>
    <dbReference type="NCBI Taxonomy" id="3906"/>
    <lineage>
        <taxon>Eukaryota</taxon>
        <taxon>Viridiplantae</taxon>
        <taxon>Streptophyta</taxon>
        <taxon>Embryophyta</taxon>
        <taxon>Tracheophyta</taxon>
        <taxon>Spermatophyta</taxon>
        <taxon>Magnoliopsida</taxon>
        <taxon>eudicotyledons</taxon>
        <taxon>Gunneridae</taxon>
        <taxon>Pentapetalae</taxon>
        <taxon>rosids</taxon>
        <taxon>fabids</taxon>
        <taxon>Fabales</taxon>
        <taxon>Fabaceae</taxon>
        <taxon>Papilionoideae</taxon>
        <taxon>50 kb inversion clade</taxon>
        <taxon>NPAAA clade</taxon>
        <taxon>Hologalegina</taxon>
        <taxon>IRL clade</taxon>
        <taxon>Fabeae</taxon>
        <taxon>Vicia</taxon>
    </lineage>
</organism>
<reference evidence="12 13" key="1">
    <citation type="submission" date="2023-01" db="EMBL/GenBank/DDBJ databases">
        <authorList>
            <person name="Kreplak J."/>
        </authorList>
    </citation>
    <scope>NUCLEOTIDE SEQUENCE [LARGE SCALE GENOMIC DNA]</scope>
</reference>
<gene>
    <name evidence="12" type="ORF">VFH_U083120</name>
</gene>
<evidence type="ECO:0000256" key="9">
    <source>
        <dbReference type="SAM" id="MobiDB-lite"/>
    </source>
</evidence>
<dbReference type="Pfam" id="PF14368">
    <property type="entry name" value="LTP_2"/>
    <property type="match status" value="1"/>
</dbReference>
<evidence type="ECO:0000256" key="10">
    <source>
        <dbReference type="SAM" id="SignalP"/>
    </source>
</evidence>
<feature type="domain" description="Bifunctional inhibitor/plant lipid transfer protein/seed storage helical" evidence="11">
    <location>
        <begin position="32"/>
        <end position="112"/>
    </location>
</feature>
<keyword evidence="5 10" id="KW-0732">Signal</keyword>
<keyword evidence="3" id="KW-1003">Cell membrane</keyword>
<keyword evidence="6" id="KW-1015">Disulfide bond</keyword>
<name>A0AAV0YJB7_VICFA</name>
<dbReference type="InterPro" id="IPR016140">
    <property type="entry name" value="Bifunc_inhib/LTP/seed_store"/>
</dbReference>
<dbReference type="CDD" id="cd00010">
    <property type="entry name" value="AAI_LTSS"/>
    <property type="match status" value="1"/>
</dbReference>
<dbReference type="InterPro" id="IPR036312">
    <property type="entry name" value="Bifun_inhib/LTP/seed_sf"/>
</dbReference>
<keyword evidence="8" id="KW-0449">Lipoprotein</keyword>
<sequence>MEHFRSLYHLTMILVVAMVMAAPAYAQITTPCNISMVTSYVSPCMSFLTNSSGNGTSPTADCCNSIKSLTSGSKDCLCLLVTGNVPFQLPINRTLAISLPRACNLPGVPLQCKTSGSPLPAPGPASFGPSLSPASTPAAPSLSPQASSVLPSPFTPSLPPQPESTTPSSSPANPDIPSATPGSGRSNLTPSSAGSLSHTLLSSAVVIVFGFAVSKHY</sequence>
<feature type="compositionally biased region" description="Polar residues" evidence="9">
    <location>
        <begin position="180"/>
        <end position="195"/>
    </location>
</feature>
<feature type="region of interest" description="Disordered" evidence="9">
    <location>
        <begin position="119"/>
        <end position="195"/>
    </location>
</feature>
<evidence type="ECO:0000256" key="3">
    <source>
        <dbReference type="ARBA" id="ARBA00022475"/>
    </source>
</evidence>
<dbReference type="InterPro" id="IPR000528">
    <property type="entry name" value="Plant_nsLTP"/>
</dbReference>
<evidence type="ECO:0000313" key="12">
    <source>
        <dbReference type="EMBL" id="CAI8584607.1"/>
    </source>
</evidence>
<dbReference type="GO" id="GO:0006869">
    <property type="term" value="P:lipid transport"/>
    <property type="evidence" value="ECO:0007669"/>
    <property type="project" value="InterPro"/>
</dbReference>
<dbReference type="GO" id="GO:0008289">
    <property type="term" value="F:lipid binding"/>
    <property type="evidence" value="ECO:0007669"/>
    <property type="project" value="InterPro"/>
</dbReference>
<keyword evidence="4" id="KW-0336">GPI-anchor</keyword>
<evidence type="ECO:0000256" key="6">
    <source>
        <dbReference type="ARBA" id="ARBA00023157"/>
    </source>
</evidence>
<dbReference type="Proteomes" id="UP001157006">
    <property type="component" value="Unassembled WGS sequence"/>
</dbReference>
<comment type="subcellular location">
    <subcellularLocation>
        <location evidence="1">Cell membrane</location>
        <topology evidence="1">Lipid-anchor</topology>
        <topology evidence="1">GPI-anchor</topology>
    </subcellularLocation>
</comment>
<protein>
    <recommendedName>
        <fullName evidence="11">Bifunctional inhibitor/plant lipid transfer protein/seed storage helical domain-containing protein</fullName>
    </recommendedName>
</protein>
<dbReference type="PANTHER" id="PTHR33044">
    <property type="entry name" value="BIFUNCTIONAL INHIBITOR/LIPID-TRANSFER PROTEIN/SEED STORAGE 2S ALBUMIN SUPERFAMILY PROTEIN-RELATED"/>
    <property type="match status" value="1"/>
</dbReference>
<evidence type="ECO:0000256" key="2">
    <source>
        <dbReference type="ARBA" id="ARBA00009748"/>
    </source>
</evidence>
<dbReference type="PRINTS" id="PR00382">
    <property type="entry name" value="LIPIDTRNSFER"/>
</dbReference>